<dbReference type="Proteomes" id="UP000076761">
    <property type="component" value="Unassembled WGS sequence"/>
</dbReference>
<protein>
    <submittedName>
        <fullName evidence="1">Uncharacterized protein</fullName>
    </submittedName>
</protein>
<reference evidence="1 2" key="1">
    <citation type="journal article" date="2016" name="Mol. Biol. Evol.">
        <title>Comparative Genomics of Early-Diverging Mushroom-Forming Fungi Provides Insights into the Origins of Lignocellulose Decay Capabilities.</title>
        <authorList>
            <person name="Nagy L.G."/>
            <person name="Riley R."/>
            <person name="Tritt A."/>
            <person name="Adam C."/>
            <person name="Daum C."/>
            <person name="Floudas D."/>
            <person name="Sun H."/>
            <person name="Yadav J.S."/>
            <person name="Pangilinan J."/>
            <person name="Larsson K.H."/>
            <person name="Matsuura K."/>
            <person name="Barry K."/>
            <person name="Labutti K."/>
            <person name="Kuo R."/>
            <person name="Ohm R.A."/>
            <person name="Bhattacharya S.S."/>
            <person name="Shirouzu T."/>
            <person name="Yoshinaga Y."/>
            <person name="Martin F.M."/>
            <person name="Grigoriev I.V."/>
            <person name="Hibbett D.S."/>
        </authorList>
    </citation>
    <scope>NUCLEOTIDE SEQUENCE [LARGE SCALE GENOMIC DNA]</scope>
    <source>
        <strain evidence="1 2">HHB14362 ss-1</strain>
    </source>
</reference>
<evidence type="ECO:0000313" key="2">
    <source>
        <dbReference type="Proteomes" id="UP000076761"/>
    </source>
</evidence>
<name>A0A165TBL4_9AGAM</name>
<evidence type="ECO:0000313" key="1">
    <source>
        <dbReference type="EMBL" id="KZT26429.1"/>
    </source>
</evidence>
<proteinExistence type="predicted"/>
<feature type="non-terminal residue" evidence="1">
    <location>
        <position position="107"/>
    </location>
</feature>
<organism evidence="1 2">
    <name type="scientific">Neolentinus lepideus HHB14362 ss-1</name>
    <dbReference type="NCBI Taxonomy" id="1314782"/>
    <lineage>
        <taxon>Eukaryota</taxon>
        <taxon>Fungi</taxon>
        <taxon>Dikarya</taxon>
        <taxon>Basidiomycota</taxon>
        <taxon>Agaricomycotina</taxon>
        <taxon>Agaricomycetes</taxon>
        <taxon>Gloeophyllales</taxon>
        <taxon>Gloeophyllaceae</taxon>
        <taxon>Neolentinus</taxon>
    </lineage>
</organism>
<gene>
    <name evidence="1" type="ORF">NEOLEDRAFT_1038199</name>
</gene>
<feature type="non-terminal residue" evidence="1">
    <location>
        <position position="1"/>
    </location>
</feature>
<sequence>EFDLRNKDIYAELFKSTGGAPRSGIKSKDKILERRKELDKMREEARAKRLEEARHSFSLTSAIEKVGRFEDLLKERKSSAAYPNLLCGKVREMWEGARREREWKKKE</sequence>
<dbReference type="InParanoid" id="A0A165TBL4"/>
<keyword evidence="2" id="KW-1185">Reference proteome</keyword>
<accession>A0A165TBL4</accession>
<dbReference type="AlphaFoldDB" id="A0A165TBL4"/>
<dbReference type="OrthoDB" id="3362703at2759"/>
<dbReference type="EMBL" id="KV425566">
    <property type="protein sequence ID" value="KZT26429.1"/>
    <property type="molecule type" value="Genomic_DNA"/>
</dbReference>